<protein>
    <recommendedName>
        <fullName evidence="3">Tubulin-specific chaperone A</fullName>
    </recommendedName>
</protein>
<dbReference type="Gene3D" id="1.20.58.90">
    <property type="match status" value="1"/>
</dbReference>
<dbReference type="GO" id="GO:0005874">
    <property type="term" value="C:microtubule"/>
    <property type="evidence" value="ECO:0007669"/>
    <property type="project" value="UniProtKB-KW"/>
</dbReference>
<dbReference type="InterPro" id="IPR036126">
    <property type="entry name" value="TBCA_sf"/>
</dbReference>
<dbReference type="GO" id="GO:0048487">
    <property type="term" value="F:beta-tubulin binding"/>
    <property type="evidence" value="ECO:0007669"/>
    <property type="project" value="InterPro"/>
</dbReference>
<reference evidence="6" key="1">
    <citation type="journal article" date="2020" name="Stud. Mycol.">
        <title>101 Dothideomycetes genomes: a test case for predicting lifestyles and emergence of pathogens.</title>
        <authorList>
            <person name="Haridas S."/>
            <person name="Albert R."/>
            <person name="Binder M."/>
            <person name="Bloem J."/>
            <person name="Labutti K."/>
            <person name="Salamov A."/>
            <person name="Andreopoulos B."/>
            <person name="Baker S."/>
            <person name="Barry K."/>
            <person name="Bills G."/>
            <person name="Bluhm B."/>
            <person name="Cannon C."/>
            <person name="Castanera R."/>
            <person name="Culley D."/>
            <person name="Daum C."/>
            <person name="Ezra D."/>
            <person name="Gonzalez J."/>
            <person name="Henrissat B."/>
            <person name="Kuo A."/>
            <person name="Liang C."/>
            <person name="Lipzen A."/>
            <person name="Lutzoni F."/>
            <person name="Magnuson J."/>
            <person name="Mondo S."/>
            <person name="Nolan M."/>
            <person name="Ohm R."/>
            <person name="Pangilinan J."/>
            <person name="Park H.-J."/>
            <person name="Ramirez L."/>
            <person name="Alfaro M."/>
            <person name="Sun H."/>
            <person name="Tritt A."/>
            <person name="Yoshinaga Y."/>
            <person name="Zwiers L.-H."/>
            <person name="Turgeon B."/>
            <person name="Goodwin S."/>
            <person name="Spatafora J."/>
            <person name="Crous P."/>
            <person name="Grigoriev I."/>
        </authorList>
    </citation>
    <scope>NUCLEOTIDE SEQUENCE</scope>
    <source>
        <strain evidence="6">CBS 116435</strain>
    </source>
</reference>
<evidence type="ECO:0000256" key="5">
    <source>
        <dbReference type="SAM" id="MobiDB-lite"/>
    </source>
</evidence>
<evidence type="ECO:0000256" key="2">
    <source>
        <dbReference type="ARBA" id="ARBA00023186"/>
    </source>
</evidence>
<feature type="compositionally biased region" description="Basic and acidic residues" evidence="5">
    <location>
        <begin position="21"/>
        <end position="30"/>
    </location>
</feature>
<dbReference type="GO" id="GO:0007023">
    <property type="term" value="P:post-chaperonin tubulin folding pathway"/>
    <property type="evidence" value="ECO:0007669"/>
    <property type="project" value="UniProtKB-UniRule"/>
</dbReference>
<evidence type="ECO:0000256" key="1">
    <source>
        <dbReference type="ARBA" id="ARBA00006806"/>
    </source>
</evidence>
<gene>
    <name evidence="6" type="ORF">K431DRAFT_285269</name>
</gene>
<accession>A0A9P4Q7J7</accession>
<comment type="similarity">
    <text evidence="1 3">Belongs to the TBCA family.</text>
</comment>
<feature type="coiled-coil region" evidence="4">
    <location>
        <begin position="59"/>
        <end position="86"/>
    </location>
</feature>
<proteinExistence type="inferred from homology"/>
<dbReference type="PANTHER" id="PTHR21500:SF0">
    <property type="entry name" value="TUBULIN-SPECIFIC CHAPERONE A"/>
    <property type="match status" value="1"/>
</dbReference>
<evidence type="ECO:0000313" key="6">
    <source>
        <dbReference type="EMBL" id="KAF2721010.1"/>
    </source>
</evidence>
<dbReference type="AlphaFoldDB" id="A0A9P4Q7J7"/>
<keyword evidence="3" id="KW-0493">Microtubule</keyword>
<name>A0A9P4Q7J7_9PEZI</name>
<comment type="subcellular location">
    <subcellularLocation>
        <location evidence="3">Cytoplasm</location>
        <location evidence="3">Cytoskeleton</location>
    </subcellularLocation>
</comment>
<dbReference type="Pfam" id="PF02970">
    <property type="entry name" value="TBCA"/>
    <property type="match status" value="1"/>
</dbReference>
<keyword evidence="4" id="KW-0175">Coiled coil</keyword>
<dbReference type="GO" id="GO:0007021">
    <property type="term" value="P:tubulin complex assembly"/>
    <property type="evidence" value="ECO:0007669"/>
    <property type="project" value="UniProtKB-UniRule"/>
</dbReference>
<dbReference type="GO" id="GO:0005829">
    <property type="term" value="C:cytosol"/>
    <property type="evidence" value="ECO:0007669"/>
    <property type="project" value="TreeGrafter"/>
</dbReference>
<evidence type="ECO:0000256" key="3">
    <source>
        <dbReference type="RuleBase" id="RU364030"/>
    </source>
</evidence>
<comment type="caution">
    <text evidence="6">The sequence shown here is derived from an EMBL/GenBank/DDBJ whole genome shotgun (WGS) entry which is preliminary data.</text>
</comment>
<keyword evidence="3" id="KW-0206">Cytoskeleton</keyword>
<comment type="subunit">
    <text evidence="3">Supercomplex made of cofactors A to E. Cofactors A and D function by capturing and stabilizing tubulin in a quasi-native conformation. Cofactor E binds to the cofactor D-tubulin complex; interaction with cofactor C then causes the release of tubulin polypeptides that are committed to the native state.</text>
</comment>
<dbReference type="SUPFAM" id="SSF46988">
    <property type="entry name" value="Tubulin chaperone cofactor A"/>
    <property type="match status" value="1"/>
</dbReference>
<evidence type="ECO:0000313" key="7">
    <source>
        <dbReference type="Proteomes" id="UP000799441"/>
    </source>
</evidence>
<keyword evidence="2 3" id="KW-0143">Chaperone</keyword>
<keyword evidence="3" id="KW-0963">Cytoplasm</keyword>
<feature type="compositionally biased region" description="Polar residues" evidence="5">
    <location>
        <begin position="31"/>
        <end position="45"/>
    </location>
</feature>
<feature type="region of interest" description="Disordered" evidence="5">
    <location>
        <begin position="21"/>
        <end position="48"/>
    </location>
</feature>
<sequence length="116" mass="13149">MAPPSRISIATGSLNRLVKEEASYHREQRQQQDSITKLEQGQSSDENAEYQLRQERKALEETKALFPRLRLQIQEARAKLEQQLEDEGQGGQSTAEEITKAKEAVAASLVAEREIR</sequence>
<organism evidence="6 7">
    <name type="scientific">Polychaeton citri CBS 116435</name>
    <dbReference type="NCBI Taxonomy" id="1314669"/>
    <lineage>
        <taxon>Eukaryota</taxon>
        <taxon>Fungi</taxon>
        <taxon>Dikarya</taxon>
        <taxon>Ascomycota</taxon>
        <taxon>Pezizomycotina</taxon>
        <taxon>Dothideomycetes</taxon>
        <taxon>Dothideomycetidae</taxon>
        <taxon>Capnodiales</taxon>
        <taxon>Capnodiaceae</taxon>
        <taxon>Polychaeton</taxon>
    </lineage>
</organism>
<dbReference type="InterPro" id="IPR004226">
    <property type="entry name" value="TBCA"/>
</dbReference>
<dbReference type="Proteomes" id="UP000799441">
    <property type="component" value="Unassembled WGS sequence"/>
</dbReference>
<evidence type="ECO:0000256" key="4">
    <source>
        <dbReference type="SAM" id="Coils"/>
    </source>
</evidence>
<dbReference type="EMBL" id="MU003794">
    <property type="protein sequence ID" value="KAF2721010.1"/>
    <property type="molecule type" value="Genomic_DNA"/>
</dbReference>
<dbReference type="PANTHER" id="PTHR21500">
    <property type="entry name" value="TUBULIN-SPECIFIC CHAPERONE A"/>
    <property type="match status" value="1"/>
</dbReference>
<keyword evidence="7" id="KW-1185">Reference proteome</keyword>
<dbReference type="OrthoDB" id="296187at2759"/>